<dbReference type="EMBL" id="WOTH01000058">
    <property type="protein sequence ID" value="NHO55252.1"/>
    <property type="molecule type" value="Genomic_DNA"/>
</dbReference>
<dbReference type="RefSeq" id="WP_166318732.1">
    <property type="nucleotide sequence ID" value="NZ_WOTH01000058.1"/>
</dbReference>
<organism evidence="1 2">
    <name type="scientific">Acetobacter estunensis</name>
    <dbReference type="NCBI Taxonomy" id="104097"/>
    <lineage>
        <taxon>Bacteria</taxon>
        <taxon>Pseudomonadati</taxon>
        <taxon>Pseudomonadota</taxon>
        <taxon>Alphaproteobacteria</taxon>
        <taxon>Acetobacterales</taxon>
        <taxon>Acetobacteraceae</taxon>
        <taxon>Acetobacter</taxon>
    </lineage>
</organism>
<evidence type="ECO:0000313" key="1">
    <source>
        <dbReference type="EMBL" id="NHO55252.1"/>
    </source>
</evidence>
<sequence length="101" mass="11365">MSVQVSINEDRRLRVLKCLTEMSNHMLNEDVLLRAVISTGRDTDHDLMRDDLAFLEKRSCVRIERLPSSGGELWKVVLTDAGQRVAQGEQVVSGVGRRLTS</sequence>
<keyword evidence="2" id="KW-1185">Reference proteome</keyword>
<reference evidence="1" key="1">
    <citation type="submission" date="2019-11" db="EMBL/GenBank/DDBJ databases">
        <title>Description of new Acetobacter species.</title>
        <authorList>
            <person name="Cleenwerck I."/>
            <person name="Sombolestani A.S."/>
        </authorList>
    </citation>
    <scope>NUCLEOTIDE SEQUENCE</scope>
    <source>
        <strain evidence="1">LMG 1626</strain>
    </source>
</reference>
<evidence type="ECO:0000313" key="2">
    <source>
        <dbReference type="Proteomes" id="UP000597459"/>
    </source>
</evidence>
<evidence type="ECO:0008006" key="3">
    <source>
        <dbReference type="Google" id="ProtNLM"/>
    </source>
</evidence>
<dbReference type="Proteomes" id="UP000597459">
    <property type="component" value="Unassembled WGS sequence"/>
</dbReference>
<comment type="caution">
    <text evidence="1">The sequence shown here is derived from an EMBL/GenBank/DDBJ whole genome shotgun (WGS) entry which is preliminary data.</text>
</comment>
<dbReference type="AlphaFoldDB" id="A0A967EID0"/>
<gene>
    <name evidence="1" type="ORF">GOB87_15125</name>
</gene>
<name>A0A967EID0_9PROT</name>
<accession>A0A967EID0</accession>
<protein>
    <recommendedName>
        <fullName evidence="3">ArsR family transcriptional regulator</fullName>
    </recommendedName>
</protein>
<proteinExistence type="predicted"/>